<dbReference type="InterPro" id="IPR036425">
    <property type="entry name" value="MoaB/Mog-like_dom_sf"/>
</dbReference>
<evidence type="ECO:0000256" key="3">
    <source>
        <dbReference type="ARBA" id="ARBA00010763"/>
    </source>
</evidence>
<dbReference type="Gene3D" id="3.90.105.10">
    <property type="entry name" value="Molybdopterin biosynthesis moea protein, domain 2"/>
    <property type="match status" value="1"/>
</dbReference>
<dbReference type="SUPFAM" id="SSF63882">
    <property type="entry name" value="MoeA N-terminal region -like"/>
    <property type="match status" value="1"/>
</dbReference>
<comment type="function">
    <text evidence="1 6">Catalyzes the insertion of molybdate into adenylated molybdopterin with the concomitant release of AMP.</text>
</comment>
<dbReference type="STRING" id="1122159.SAMN02745246_01129"/>
<dbReference type="Gene3D" id="3.40.980.10">
    <property type="entry name" value="MoaB/Mog-like domain"/>
    <property type="match status" value="1"/>
</dbReference>
<dbReference type="NCBIfam" id="NF045515">
    <property type="entry name" value="Glp_gephyrin"/>
    <property type="match status" value="1"/>
</dbReference>
<dbReference type="EC" id="2.10.1.1" evidence="6"/>
<comment type="cofactor">
    <cofactor evidence="6">
        <name>Mg(2+)</name>
        <dbReference type="ChEBI" id="CHEBI:18420"/>
    </cofactor>
</comment>
<dbReference type="SUPFAM" id="SSF63867">
    <property type="entry name" value="MoeA C-terminal domain-like"/>
    <property type="match status" value="1"/>
</dbReference>
<sequence length="391" mass="42619">MISVTEAQQLIIQKAKLLDTFTLNLEDAFGYFLAEDLTAPINLPSFRQSAMDGYAFIHTDKTELKVVGQVQAGDTQIPDLKKGEAIRIFTGAPVPDAADTVVIQEHTTRNGDQLILDKLPHKEANVRPIGEQITAGTYVLKTGHQINEASLGFMAGLGFTKIEVYRKPSVTILTTGNELQKPGTPLKPNHIYESNGIMLKSALGRIGITKVQNLKAQDTLEATKKAVKNALQQSDVLLVSGGISVGDYDFVQEALLSNGVKEHFYKVNQKPGKPLWFGTSEEKSIFGLPGNPASSLTAFYVYVLPHLRSRMGSLLPFLNERKAELTEDITNKIGKTLFLKAGVADTKITAYTGQASSMLNTYALSNALLVVPETETDLKAGDVVNYMDLSF</sequence>
<feature type="domain" description="MoaB/Mog" evidence="7">
    <location>
        <begin position="171"/>
        <end position="309"/>
    </location>
</feature>
<comment type="caution">
    <text evidence="8">The sequence shown here is derived from an EMBL/GenBank/DDBJ whole genome shotgun (WGS) entry which is preliminary data.</text>
</comment>
<dbReference type="UniPathway" id="UPA00344"/>
<dbReference type="GO" id="GO:0046872">
    <property type="term" value="F:metal ion binding"/>
    <property type="evidence" value="ECO:0007669"/>
    <property type="project" value="UniProtKB-UniRule"/>
</dbReference>
<dbReference type="InterPro" id="IPR036688">
    <property type="entry name" value="MoeA_C_domain_IV_sf"/>
</dbReference>
<dbReference type="PROSITE" id="PS01079">
    <property type="entry name" value="MOCF_BIOSYNTHESIS_2"/>
    <property type="match status" value="1"/>
</dbReference>
<dbReference type="SMART" id="SM00852">
    <property type="entry name" value="MoCF_biosynth"/>
    <property type="match status" value="1"/>
</dbReference>
<evidence type="ECO:0000256" key="6">
    <source>
        <dbReference type="RuleBase" id="RU365090"/>
    </source>
</evidence>
<dbReference type="InterPro" id="IPR005110">
    <property type="entry name" value="MoeA_linker/N"/>
</dbReference>
<evidence type="ECO:0000313" key="8">
    <source>
        <dbReference type="EMBL" id="RXG32224.1"/>
    </source>
</evidence>
<dbReference type="Pfam" id="PF03453">
    <property type="entry name" value="MoeA_N"/>
    <property type="match status" value="1"/>
</dbReference>
<proteinExistence type="inferred from homology"/>
<dbReference type="Pfam" id="PF03454">
    <property type="entry name" value="MoeA_C"/>
    <property type="match status" value="1"/>
</dbReference>
<dbReference type="NCBIfam" id="TIGR00177">
    <property type="entry name" value="molyb_syn"/>
    <property type="match status" value="1"/>
</dbReference>
<dbReference type="SUPFAM" id="SSF53218">
    <property type="entry name" value="Molybdenum cofactor biosynthesis proteins"/>
    <property type="match status" value="1"/>
</dbReference>
<dbReference type="EMBL" id="QOVL01000004">
    <property type="protein sequence ID" value="RXG32224.1"/>
    <property type="molecule type" value="Genomic_DNA"/>
</dbReference>
<dbReference type="Gene3D" id="2.40.340.10">
    <property type="entry name" value="MoeA, C-terminal, domain IV"/>
    <property type="match status" value="1"/>
</dbReference>
<comment type="catalytic activity">
    <reaction evidence="5">
        <text>adenylyl-molybdopterin + molybdate = Mo-molybdopterin + AMP + H(+)</text>
        <dbReference type="Rhea" id="RHEA:35047"/>
        <dbReference type="ChEBI" id="CHEBI:15378"/>
        <dbReference type="ChEBI" id="CHEBI:36264"/>
        <dbReference type="ChEBI" id="CHEBI:62727"/>
        <dbReference type="ChEBI" id="CHEBI:71302"/>
        <dbReference type="ChEBI" id="CHEBI:456215"/>
        <dbReference type="EC" id="2.10.1.1"/>
    </reaction>
</comment>
<dbReference type="RefSeq" id="WP_073098075.1">
    <property type="nucleotide sequence ID" value="NZ_QOVL01000004.1"/>
</dbReference>
<dbReference type="CDD" id="cd00887">
    <property type="entry name" value="MoeA"/>
    <property type="match status" value="1"/>
</dbReference>
<organism evidence="8 9">
    <name type="scientific">Leeuwenhoekiella marinoflava</name>
    <dbReference type="NCBI Taxonomy" id="988"/>
    <lineage>
        <taxon>Bacteria</taxon>
        <taxon>Pseudomonadati</taxon>
        <taxon>Bacteroidota</taxon>
        <taxon>Flavobacteriia</taxon>
        <taxon>Flavobacteriales</taxon>
        <taxon>Flavobacteriaceae</taxon>
        <taxon>Leeuwenhoekiella</taxon>
    </lineage>
</organism>
<dbReference type="InterPro" id="IPR001453">
    <property type="entry name" value="MoaB/Mog_dom"/>
</dbReference>
<name>A0A4Q0PP47_9FLAO</name>
<evidence type="ECO:0000259" key="7">
    <source>
        <dbReference type="SMART" id="SM00852"/>
    </source>
</evidence>
<protein>
    <recommendedName>
        <fullName evidence="6">Molybdopterin molybdenumtransferase</fullName>
        <ecNumber evidence="6">2.10.1.1</ecNumber>
    </recommendedName>
</protein>
<gene>
    <name evidence="8" type="ORF">DSL99_1030</name>
</gene>
<evidence type="ECO:0000256" key="2">
    <source>
        <dbReference type="ARBA" id="ARBA00005046"/>
    </source>
</evidence>
<keyword evidence="4 6" id="KW-0501">Molybdenum cofactor biosynthesis</keyword>
<dbReference type="Pfam" id="PF00994">
    <property type="entry name" value="MoCF_biosynth"/>
    <property type="match status" value="1"/>
</dbReference>
<dbReference type="GO" id="GO:0006777">
    <property type="term" value="P:Mo-molybdopterin cofactor biosynthetic process"/>
    <property type="evidence" value="ECO:0007669"/>
    <property type="project" value="UniProtKB-UniRule"/>
</dbReference>
<keyword evidence="6" id="KW-0808">Transferase</keyword>
<dbReference type="InterPro" id="IPR036135">
    <property type="entry name" value="MoeA_linker/N_sf"/>
</dbReference>
<dbReference type="AlphaFoldDB" id="A0A4Q0PP47"/>
<dbReference type="Gene3D" id="2.170.190.11">
    <property type="entry name" value="Molybdopterin biosynthesis moea protein, domain 3"/>
    <property type="match status" value="1"/>
</dbReference>
<dbReference type="GO" id="GO:0005829">
    <property type="term" value="C:cytosol"/>
    <property type="evidence" value="ECO:0007669"/>
    <property type="project" value="TreeGrafter"/>
</dbReference>
<evidence type="ECO:0000256" key="5">
    <source>
        <dbReference type="ARBA" id="ARBA00047317"/>
    </source>
</evidence>
<dbReference type="PANTHER" id="PTHR10192">
    <property type="entry name" value="MOLYBDOPTERIN BIOSYNTHESIS PROTEIN"/>
    <property type="match status" value="1"/>
</dbReference>
<evidence type="ECO:0000256" key="4">
    <source>
        <dbReference type="ARBA" id="ARBA00023150"/>
    </source>
</evidence>
<keyword evidence="6" id="KW-0500">Molybdenum</keyword>
<comment type="similarity">
    <text evidence="3 6">Belongs to the MoeA family.</text>
</comment>
<dbReference type="InterPro" id="IPR038987">
    <property type="entry name" value="MoeA-like"/>
</dbReference>
<dbReference type="Proteomes" id="UP000290608">
    <property type="component" value="Unassembled WGS sequence"/>
</dbReference>
<keyword evidence="6" id="KW-0479">Metal-binding</keyword>
<evidence type="ECO:0000256" key="1">
    <source>
        <dbReference type="ARBA" id="ARBA00002901"/>
    </source>
</evidence>
<keyword evidence="6" id="KW-0460">Magnesium</keyword>
<accession>A0A4Q0PP47</accession>
<evidence type="ECO:0000313" key="9">
    <source>
        <dbReference type="Proteomes" id="UP000290608"/>
    </source>
</evidence>
<dbReference type="GO" id="GO:0061599">
    <property type="term" value="F:molybdopterin molybdotransferase activity"/>
    <property type="evidence" value="ECO:0007669"/>
    <property type="project" value="UniProtKB-UniRule"/>
</dbReference>
<dbReference type="InterPro" id="IPR005111">
    <property type="entry name" value="MoeA_C_domain_IV"/>
</dbReference>
<reference evidence="8 9" key="1">
    <citation type="submission" date="2018-07" db="EMBL/GenBank/DDBJ databases">
        <title>Leeuwenhoekiella genomics.</title>
        <authorList>
            <person name="Tahon G."/>
            <person name="Willems A."/>
        </authorList>
    </citation>
    <scope>NUCLEOTIDE SEQUENCE [LARGE SCALE GENOMIC DNA]</scope>
    <source>
        <strain evidence="8 9">LMG 1345</strain>
    </source>
</reference>
<dbReference type="PANTHER" id="PTHR10192:SF5">
    <property type="entry name" value="GEPHYRIN"/>
    <property type="match status" value="1"/>
</dbReference>
<dbReference type="InterPro" id="IPR008284">
    <property type="entry name" value="MoCF_biosynth_CS"/>
</dbReference>
<comment type="pathway">
    <text evidence="2 6">Cofactor biosynthesis; molybdopterin biosynthesis.</text>
</comment>